<dbReference type="AlphaFoldDB" id="A0A5B6W737"/>
<reference evidence="1" key="1">
    <citation type="submission" date="2019-08" db="EMBL/GenBank/DDBJ databases">
        <authorList>
            <person name="Liu F."/>
        </authorList>
    </citation>
    <scope>NUCLEOTIDE SEQUENCE [LARGE SCALE GENOMIC DNA]</scope>
    <source>
        <strain evidence="1">PA1801</strain>
        <tissue evidence="1">Leaf</tissue>
    </source>
</reference>
<dbReference type="InterPro" id="IPR015421">
    <property type="entry name" value="PyrdxlP-dep_Trfase_major"/>
</dbReference>
<comment type="caution">
    <text evidence="1">The sequence shown here is derived from an EMBL/GenBank/DDBJ whole genome shotgun (WGS) entry which is preliminary data.</text>
</comment>
<protein>
    <submittedName>
        <fullName evidence="1">Molybdenum cofactor sulfurase-like</fullName>
    </submittedName>
</protein>
<dbReference type="EMBL" id="SMMG02000004">
    <property type="protein sequence ID" value="KAA3477266.1"/>
    <property type="molecule type" value="Genomic_DNA"/>
</dbReference>
<keyword evidence="2" id="KW-1185">Reference proteome</keyword>
<accession>A0A5B6W737</accession>
<dbReference type="PANTHER" id="PTHR14237:SF64">
    <property type="entry name" value="MOLYBDENUM COFACTOR SULFURASE-LIKE PROTEIN"/>
    <property type="match status" value="1"/>
</dbReference>
<organism evidence="1 2">
    <name type="scientific">Gossypium australe</name>
    <dbReference type="NCBI Taxonomy" id="47621"/>
    <lineage>
        <taxon>Eukaryota</taxon>
        <taxon>Viridiplantae</taxon>
        <taxon>Streptophyta</taxon>
        <taxon>Embryophyta</taxon>
        <taxon>Tracheophyta</taxon>
        <taxon>Spermatophyta</taxon>
        <taxon>Magnoliopsida</taxon>
        <taxon>eudicotyledons</taxon>
        <taxon>Gunneridae</taxon>
        <taxon>Pentapetalae</taxon>
        <taxon>rosids</taxon>
        <taxon>malvids</taxon>
        <taxon>Malvales</taxon>
        <taxon>Malvaceae</taxon>
        <taxon>Malvoideae</taxon>
        <taxon>Gossypium</taxon>
    </lineage>
</organism>
<dbReference type="Proteomes" id="UP000325315">
    <property type="component" value="Unassembled WGS sequence"/>
</dbReference>
<evidence type="ECO:0000313" key="2">
    <source>
        <dbReference type="Proteomes" id="UP000325315"/>
    </source>
</evidence>
<dbReference type="PANTHER" id="PTHR14237">
    <property type="entry name" value="MOLYBDOPTERIN COFACTOR SULFURASE MOSC"/>
    <property type="match status" value="1"/>
</dbReference>
<gene>
    <name evidence="1" type="ORF">EPI10_011165</name>
</gene>
<dbReference type="OrthoDB" id="995250at2759"/>
<proteinExistence type="predicted"/>
<dbReference type="Gene3D" id="3.40.640.10">
    <property type="entry name" value="Type I PLP-dependent aspartate aminotransferase-like (Major domain)"/>
    <property type="match status" value="1"/>
</dbReference>
<evidence type="ECO:0000313" key="1">
    <source>
        <dbReference type="EMBL" id="KAA3477266.1"/>
    </source>
</evidence>
<name>A0A5B6W737_9ROSI</name>
<sequence>MVLSTNSRRGSLIYPFSPFVVKICTAPVGHGIHLHLLKTIFGRISGKAPASITAGRRRARRPEIKKRRTARSVAAMRRDSRYPRTDCGATKVRAKTFYAEKEKVNVVDKLRKKIMKKGGLFVIPLQSNVTGSRYSYTWMSLVHENGWHVLLDATALGVKEIMLSFLQHPHSETGIHAVKIYGPKVMFDRGLTVAFNVFDWKEERIDPTLVQKLTNRNNISLCIRCLQDIWFSVKHKEMKEKDEFQPGIDVIATIGFLTSFEDI</sequence>